<evidence type="ECO:0000313" key="1">
    <source>
        <dbReference type="EMBL" id="OLP98777.1"/>
    </source>
</evidence>
<proteinExistence type="predicted"/>
<dbReference type="GO" id="GO:0005504">
    <property type="term" value="F:fatty acid binding"/>
    <property type="evidence" value="ECO:0007669"/>
    <property type="project" value="TreeGrafter"/>
</dbReference>
<comment type="caution">
    <text evidence="1">The sequence shown here is derived from an EMBL/GenBank/DDBJ whole genome shotgun (WGS) entry which is preliminary data.</text>
</comment>
<sequence length="444" mass="48817">MSRESWILKEGAVIGSPMQRDAWERSTGQLAGPSEMSAPVKAELQELKESASTRTAAWLRAYAAYEQSLVQERIAGWPAPWADATPSSPLESFGPRQWTWRGGKAVMMMVVVILAMVFVMVRADDADDDVDDACDDDGGEEVEMMADFEPAFRTATADIPSIGSARSTEFKGLRKLLREGPLKLTDLTEAPEKFFGAHRVLSEYATKVQFNLFAGTILALGNTQQAKGQLGCFCLTEKLAGVNSGLVVNTTCTWDEEKRGLDSNLLWDLAVVVANLIIKGQRKGPHGFIMQLRHAWVVTDLRNGELVPGVTAQDMGDKTIGNDLDNAQIGFSKVWLPKDSLLDKYAGLEAGAEAVGRPGVWHQHIYFMSDSANALWALHGLLVSFDVHIRQGITNMDMIGQRLYTGRHVIAMSTLVFARTLYKSAREYADKKMPGVGLHRVACH</sequence>
<name>A0A1Q9DUC9_SYMMI</name>
<dbReference type="PANTHER" id="PTHR10909:SF250">
    <property type="entry name" value="PEROXISOMAL ACYL-COENZYME A OXIDASE 1"/>
    <property type="match status" value="1"/>
</dbReference>
<evidence type="ECO:0000313" key="2">
    <source>
        <dbReference type="Proteomes" id="UP000186817"/>
    </source>
</evidence>
<dbReference type="Gene3D" id="2.40.110.10">
    <property type="entry name" value="Butyryl-CoA Dehydrogenase, subunit A, domain 2"/>
    <property type="match status" value="1"/>
</dbReference>
<keyword evidence="2" id="KW-1185">Reference proteome</keyword>
<dbReference type="OrthoDB" id="538336at2759"/>
<dbReference type="EMBL" id="LSRX01000386">
    <property type="protein sequence ID" value="OLP98777.1"/>
    <property type="molecule type" value="Genomic_DNA"/>
</dbReference>
<accession>A0A1Q9DUC9</accession>
<dbReference type="Proteomes" id="UP000186817">
    <property type="component" value="Unassembled WGS sequence"/>
</dbReference>
<dbReference type="GO" id="GO:0033540">
    <property type="term" value="P:fatty acid beta-oxidation using acyl-CoA oxidase"/>
    <property type="evidence" value="ECO:0007669"/>
    <property type="project" value="TreeGrafter"/>
</dbReference>
<dbReference type="InterPro" id="IPR046373">
    <property type="entry name" value="Acyl-CoA_Oxase/DH_mid-dom_sf"/>
</dbReference>
<dbReference type="InterPro" id="IPR012258">
    <property type="entry name" value="Acyl-CoA_oxidase"/>
</dbReference>
<dbReference type="GO" id="GO:0055088">
    <property type="term" value="P:lipid homeostasis"/>
    <property type="evidence" value="ECO:0007669"/>
    <property type="project" value="TreeGrafter"/>
</dbReference>
<dbReference type="SUPFAM" id="SSF56645">
    <property type="entry name" value="Acyl-CoA dehydrogenase NM domain-like"/>
    <property type="match status" value="1"/>
</dbReference>
<gene>
    <name evidence="1" type="primary">ACOXL</name>
    <name evidence="1" type="ORF">AK812_SmicGene18745</name>
</gene>
<protein>
    <submittedName>
        <fullName evidence="1">Acyl-coenzyme A oxidase-like protein</fullName>
    </submittedName>
</protein>
<organism evidence="1 2">
    <name type="scientific">Symbiodinium microadriaticum</name>
    <name type="common">Dinoflagellate</name>
    <name type="synonym">Zooxanthella microadriatica</name>
    <dbReference type="NCBI Taxonomy" id="2951"/>
    <lineage>
        <taxon>Eukaryota</taxon>
        <taxon>Sar</taxon>
        <taxon>Alveolata</taxon>
        <taxon>Dinophyceae</taxon>
        <taxon>Suessiales</taxon>
        <taxon>Symbiodiniaceae</taxon>
        <taxon>Symbiodinium</taxon>
    </lineage>
</organism>
<dbReference type="InterPro" id="IPR009100">
    <property type="entry name" value="AcylCoA_DH/oxidase_NM_dom_sf"/>
</dbReference>
<dbReference type="AlphaFoldDB" id="A0A1Q9DUC9"/>
<reference evidence="1 2" key="1">
    <citation type="submission" date="2016-02" db="EMBL/GenBank/DDBJ databases">
        <title>Genome analysis of coral dinoflagellate symbionts highlights evolutionary adaptations to a symbiotic lifestyle.</title>
        <authorList>
            <person name="Aranda M."/>
            <person name="Li Y."/>
            <person name="Liew Y.J."/>
            <person name="Baumgarten S."/>
            <person name="Simakov O."/>
            <person name="Wilson M."/>
            <person name="Piel J."/>
            <person name="Ashoor H."/>
            <person name="Bougouffa S."/>
            <person name="Bajic V.B."/>
            <person name="Ryu T."/>
            <person name="Ravasi T."/>
            <person name="Bayer T."/>
            <person name="Micklem G."/>
            <person name="Kim H."/>
            <person name="Bhak J."/>
            <person name="Lajeunesse T.C."/>
            <person name="Voolstra C.R."/>
        </authorList>
    </citation>
    <scope>NUCLEOTIDE SEQUENCE [LARGE SCALE GENOMIC DNA]</scope>
    <source>
        <strain evidence="1 2">CCMP2467</strain>
    </source>
</reference>
<dbReference type="GO" id="GO:0005777">
    <property type="term" value="C:peroxisome"/>
    <property type="evidence" value="ECO:0007669"/>
    <property type="project" value="InterPro"/>
</dbReference>
<dbReference type="PANTHER" id="PTHR10909">
    <property type="entry name" value="ELECTRON TRANSPORT OXIDOREDUCTASE"/>
    <property type="match status" value="1"/>
</dbReference>
<dbReference type="GO" id="GO:0071949">
    <property type="term" value="F:FAD binding"/>
    <property type="evidence" value="ECO:0007669"/>
    <property type="project" value="InterPro"/>
</dbReference>
<dbReference type="GO" id="GO:0003997">
    <property type="term" value="F:acyl-CoA oxidase activity"/>
    <property type="evidence" value="ECO:0007669"/>
    <property type="project" value="InterPro"/>
</dbReference>